<dbReference type="OrthoDB" id="5553883at2759"/>
<dbReference type="RefSeq" id="XP_040747836.1">
    <property type="nucleotide sequence ID" value="XM_040886255.1"/>
</dbReference>
<dbReference type="Proteomes" id="UP000193922">
    <property type="component" value="Unassembled WGS sequence"/>
</dbReference>
<name>A0A1Y1WMN4_9FUNG</name>
<dbReference type="GeneID" id="63802903"/>
<proteinExistence type="predicted"/>
<evidence type="ECO:0000313" key="1">
    <source>
        <dbReference type="EMBL" id="ORX74625.1"/>
    </source>
</evidence>
<keyword evidence="2" id="KW-1185">Reference proteome</keyword>
<sequence length="114" mass="12879">MDTHVYSAAATGAMHITPHKLNRLHSQLLITKKPKRRTPLQSIHIRALEHGWRVPVANTPLGVIGKDENAQIHILGTPLRRPRQRTAPRHSTWRVLQSSGIESRRHLAAVPFAF</sequence>
<dbReference type="AlphaFoldDB" id="A0A1Y1WMN4"/>
<comment type="caution">
    <text evidence="1">The sequence shown here is derived from an EMBL/GenBank/DDBJ whole genome shotgun (WGS) entry which is preliminary data.</text>
</comment>
<reference evidence="1 2" key="1">
    <citation type="submission" date="2016-07" db="EMBL/GenBank/DDBJ databases">
        <title>Pervasive Adenine N6-methylation of Active Genes in Fungi.</title>
        <authorList>
            <consortium name="DOE Joint Genome Institute"/>
            <person name="Mondo S.J."/>
            <person name="Dannebaum R.O."/>
            <person name="Kuo R.C."/>
            <person name="Labutti K."/>
            <person name="Haridas S."/>
            <person name="Kuo A."/>
            <person name="Salamov A."/>
            <person name="Ahrendt S.R."/>
            <person name="Lipzen A."/>
            <person name="Sullivan W."/>
            <person name="Andreopoulos W.B."/>
            <person name="Clum A."/>
            <person name="Lindquist E."/>
            <person name="Daum C."/>
            <person name="Ramamoorthy G.K."/>
            <person name="Gryganskyi A."/>
            <person name="Culley D."/>
            <person name="Magnuson J.K."/>
            <person name="James T.Y."/>
            <person name="O'Malley M.A."/>
            <person name="Stajich J.E."/>
            <person name="Spatafora J.W."/>
            <person name="Visel A."/>
            <person name="Grigoriev I.V."/>
        </authorList>
    </citation>
    <scope>NUCLEOTIDE SEQUENCE [LARGE SCALE GENOMIC DNA]</scope>
    <source>
        <strain evidence="1 2">ATCC 12442</strain>
    </source>
</reference>
<accession>A0A1Y1WMN4</accession>
<dbReference type="EMBL" id="MCFD01000001">
    <property type="protein sequence ID" value="ORX74625.1"/>
    <property type="molecule type" value="Genomic_DNA"/>
</dbReference>
<gene>
    <name evidence="1" type="ORF">DL89DRAFT_264447</name>
</gene>
<protein>
    <submittedName>
        <fullName evidence="1">Uncharacterized protein</fullName>
    </submittedName>
</protein>
<organism evidence="1 2">
    <name type="scientific">Linderina pennispora</name>
    <dbReference type="NCBI Taxonomy" id="61395"/>
    <lineage>
        <taxon>Eukaryota</taxon>
        <taxon>Fungi</taxon>
        <taxon>Fungi incertae sedis</taxon>
        <taxon>Zoopagomycota</taxon>
        <taxon>Kickxellomycotina</taxon>
        <taxon>Kickxellomycetes</taxon>
        <taxon>Kickxellales</taxon>
        <taxon>Kickxellaceae</taxon>
        <taxon>Linderina</taxon>
    </lineage>
</organism>
<evidence type="ECO:0000313" key="2">
    <source>
        <dbReference type="Proteomes" id="UP000193922"/>
    </source>
</evidence>